<evidence type="ECO:0000313" key="3">
    <source>
        <dbReference type="Proteomes" id="UP000799750"/>
    </source>
</evidence>
<accession>A0A6A6QY37</accession>
<dbReference type="AlphaFoldDB" id="A0A6A6QY37"/>
<evidence type="ECO:0000313" key="2">
    <source>
        <dbReference type="EMBL" id="KAF2496984.1"/>
    </source>
</evidence>
<keyword evidence="3" id="KW-1185">Reference proteome</keyword>
<evidence type="ECO:0000256" key="1">
    <source>
        <dbReference type="SAM" id="Phobius"/>
    </source>
</evidence>
<name>A0A6A6QY37_9PEZI</name>
<keyword evidence="1" id="KW-0472">Membrane</keyword>
<protein>
    <submittedName>
        <fullName evidence="2">Uncharacterized protein</fullName>
    </submittedName>
</protein>
<dbReference type="EMBL" id="MU004187">
    <property type="protein sequence ID" value="KAF2496984.1"/>
    <property type="molecule type" value="Genomic_DNA"/>
</dbReference>
<organism evidence="2 3">
    <name type="scientific">Lophium mytilinum</name>
    <dbReference type="NCBI Taxonomy" id="390894"/>
    <lineage>
        <taxon>Eukaryota</taxon>
        <taxon>Fungi</taxon>
        <taxon>Dikarya</taxon>
        <taxon>Ascomycota</taxon>
        <taxon>Pezizomycotina</taxon>
        <taxon>Dothideomycetes</taxon>
        <taxon>Pleosporomycetidae</taxon>
        <taxon>Mytilinidiales</taxon>
        <taxon>Mytilinidiaceae</taxon>
        <taxon>Lophium</taxon>
    </lineage>
</organism>
<sequence>MSGIFQSLSDLVTSLFEVIGSLFKTVFDLIYGIFATILNVFSGAINMVLEFFKGMVELAGGVVGFVFGNIIIIGVLAIAFFGFLQYQRNQGRTVKVGDKKLN</sequence>
<keyword evidence="1" id="KW-0812">Transmembrane</keyword>
<feature type="transmembrane region" description="Helical" evidence="1">
    <location>
        <begin position="29"/>
        <end position="49"/>
    </location>
</feature>
<proteinExistence type="predicted"/>
<reference evidence="2" key="1">
    <citation type="journal article" date="2020" name="Stud. Mycol.">
        <title>101 Dothideomycetes genomes: a test case for predicting lifestyles and emergence of pathogens.</title>
        <authorList>
            <person name="Haridas S."/>
            <person name="Albert R."/>
            <person name="Binder M."/>
            <person name="Bloem J."/>
            <person name="Labutti K."/>
            <person name="Salamov A."/>
            <person name="Andreopoulos B."/>
            <person name="Baker S."/>
            <person name="Barry K."/>
            <person name="Bills G."/>
            <person name="Bluhm B."/>
            <person name="Cannon C."/>
            <person name="Castanera R."/>
            <person name="Culley D."/>
            <person name="Daum C."/>
            <person name="Ezra D."/>
            <person name="Gonzalez J."/>
            <person name="Henrissat B."/>
            <person name="Kuo A."/>
            <person name="Liang C."/>
            <person name="Lipzen A."/>
            <person name="Lutzoni F."/>
            <person name="Magnuson J."/>
            <person name="Mondo S."/>
            <person name="Nolan M."/>
            <person name="Ohm R."/>
            <person name="Pangilinan J."/>
            <person name="Park H.-J."/>
            <person name="Ramirez L."/>
            <person name="Alfaro M."/>
            <person name="Sun H."/>
            <person name="Tritt A."/>
            <person name="Yoshinaga Y."/>
            <person name="Zwiers L.-H."/>
            <person name="Turgeon B."/>
            <person name="Goodwin S."/>
            <person name="Spatafora J."/>
            <person name="Crous P."/>
            <person name="Grigoriev I."/>
        </authorList>
    </citation>
    <scope>NUCLEOTIDE SEQUENCE</scope>
    <source>
        <strain evidence="2">CBS 269.34</strain>
    </source>
</reference>
<dbReference type="Proteomes" id="UP000799750">
    <property type="component" value="Unassembled WGS sequence"/>
</dbReference>
<gene>
    <name evidence="2" type="ORF">BU16DRAFT_507757</name>
</gene>
<dbReference type="OrthoDB" id="2561686at2759"/>
<keyword evidence="1" id="KW-1133">Transmembrane helix</keyword>
<feature type="transmembrane region" description="Helical" evidence="1">
    <location>
        <begin position="61"/>
        <end position="84"/>
    </location>
</feature>